<keyword evidence="1" id="KW-0238">DNA-binding</keyword>
<evidence type="ECO:0000313" key="4">
    <source>
        <dbReference type="Proteomes" id="UP001597191"/>
    </source>
</evidence>
<gene>
    <name evidence="3" type="ORF">ACFQ4R_03725</name>
</gene>
<dbReference type="InterPro" id="IPR001387">
    <property type="entry name" value="Cro/C1-type_HTH"/>
</dbReference>
<dbReference type="InterPro" id="IPR010982">
    <property type="entry name" value="Lambda_DNA-bd_dom_sf"/>
</dbReference>
<dbReference type="Pfam" id="PF01381">
    <property type="entry name" value="HTH_3"/>
    <property type="match status" value="1"/>
</dbReference>
<protein>
    <submittedName>
        <fullName evidence="3">Helix-turn-helix transcriptional regulator</fullName>
    </submittedName>
</protein>
<dbReference type="RefSeq" id="WP_125650363.1">
    <property type="nucleotide sequence ID" value="NZ_JBHTOH010000024.1"/>
</dbReference>
<reference evidence="4" key="1">
    <citation type="journal article" date="2019" name="Int. J. Syst. Evol. Microbiol.">
        <title>The Global Catalogue of Microorganisms (GCM) 10K type strain sequencing project: providing services to taxonomists for standard genome sequencing and annotation.</title>
        <authorList>
            <consortium name="The Broad Institute Genomics Platform"/>
            <consortium name="The Broad Institute Genome Sequencing Center for Infectious Disease"/>
            <person name="Wu L."/>
            <person name="Ma J."/>
        </authorList>
    </citation>
    <scope>NUCLEOTIDE SEQUENCE [LARGE SCALE GENOMIC DNA]</scope>
    <source>
        <strain evidence="4">CCM 8937</strain>
    </source>
</reference>
<dbReference type="SMART" id="SM00530">
    <property type="entry name" value="HTH_XRE"/>
    <property type="match status" value="1"/>
</dbReference>
<dbReference type="PROSITE" id="PS50943">
    <property type="entry name" value="HTH_CROC1"/>
    <property type="match status" value="1"/>
</dbReference>
<dbReference type="Gene3D" id="1.10.260.40">
    <property type="entry name" value="lambda repressor-like DNA-binding domains"/>
    <property type="match status" value="1"/>
</dbReference>
<sequence length="163" mass="18952">MNTFKNVLRKVRKSRKVTQAQLAKEIGVSTQTVNNYENGRTIPDNTMVQKIALALGTTTSIFYSVETGVAIDYAKTTQMVMDDYTEFLDRMYRLANDETKQRAFLLEQLNSLPTRELAEIVERNKYEPILDITRRGCEQTIAERFKDPTYMDRRGTEGYLKFR</sequence>
<dbReference type="CDD" id="cd00093">
    <property type="entry name" value="HTH_XRE"/>
    <property type="match status" value="1"/>
</dbReference>
<proteinExistence type="predicted"/>
<evidence type="ECO:0000259" key="2">
    <source>
        <dbReference type="PROSITE" id="PS50943"/>
    </source>
</evidence>
<comment type="caution">
    <text evidence="3">The sequence shown here is derived from an EMBL/GenBank/DDBJ whole genome shotgun (WGS) entry which is preliminary data.</text>
</comment>
<evidence type="ECO:0000313" key="3">
    <source>
        <dbReference type="EMBL" id="MFD1410724.1"/>
    </source>
</evidence>
<dbReference type="SUPFAM" id="SSF47413">
    <property type="entry name" value="lambda repressor-like DNA-binding domains"/>
    <property type="match status" value="1"/>
</dbReference>
<dbReference type="EMBL" id="JBHTOH010000024">
    <property type="protein sequence ID" value="MFD1410724.1"/>
    <property type="molecule type" value="Genomic_DNA"/>
</dbReference>
<accession>A0ABW4BKG2</accession>
<name>A0ABW4BKG2_9LACO</name>
<feature type="domain" description="HTH cro/C1-type" evidence="2">
    <location>
        <begin position="8"/>
        <end position="62"/>
    </location>
</feature>
<dbReference type="PANTHER" id="PTHR46558">
    <property type="entry name" value="TRACRIPTIONAL REGULATORY PROTEIN-RELATED-RELATED"/>
    <property type="match status" value="1"/>
</dbReference>
<organism evidence="3 4">
    <name type="scientific">Lapidilactobacillus gannanensis</name>
    <dbReference type="NCBI Taxonomy" id="2486002"/>
    <lineage>
        <taxon>Bacteria</taxon>
        <taxon>Bacillati</taxon>
        <taxon>Bacillota</taxon>
        <taxon>Bacilli</taxon>
        <taxon>Lactobacillales</taxon>
        <taxon>Lactobacillaceae</taxon>
        <taxon>Lapidilactobacillus</taxon>
    </lineage>
</organism>
<dbReference type="PANTHER" id="PTHR46558:SF11">
    <property type="entry name" value="HTH-TYPE TRANSCRIPTIONAL REGULATOR XRE"/>
    <property type="match status" value="1"/>
</dbReference>
<evidence type="ECO:0000256" key="1">
    <source>
        <dbReference type="ARBA" id="ARBA00023125"/>
    </source>
</evidence>
<dbReference type="Proteomes" id="UP001597191">
    <property type="component" value="Unassembled WGS sequence"/>
</dbReference>
<keyword evidence="4" id="KW-1185">Reference proteome</keyword>